<evidence type="ECO:0000313" key="2">
    <source>
        <dbReference type="Proteomes" id="UP000050360"/>
    </source>
</evidence>
<dbReference type="Pfam" id="PF02635">
    <property type="entry name" value="DsrE"/>
    <property type="match status" value="1"/>
</dbReference>
<dbReference type="EMBL" id="LKCM01000021">
    <property type="protein sequence ID" value="KPQ45114.1"/>
    <property type="molecule type" value="Genomic_DNA"/>
</dbReference>
<protein>
    <submittedName>
        <fullName evidence="1">DsrE/DsrF-like family protein</fullName>
    </submittedName>
</protein>
<dbReference type="InterPro" id="IPR027396">
    <property type="entry name" value="DsrEFH-like"/>
</dbReference>
<proteinExistence type="predicted"/>
<accession>A0A0N8KRJ5</accession>
<gene>
    <name evidence="1" type="ORF">MPEBLZ_00288</name>
</gene>
<reference evidence="1 2" key="1">
    <citation type="submission" date="2015-09" db="EMBL/GenBank/DDBJ databases">
        <title>A metagenomics-based metabolic model of nitrate-dependent anaerobic oxidation of methane by Methanoperedens-like archaea.</title>
        <authorList>
            <person name="Arshad A."/>
            <person name="Speth D.R."/>
            <person name="De Graaf R.M."/>
            <person name="Op Den Camp H.J."/>
            <person name="Jetten M.S."/>
            <person name="Welte C.U."/>
        </authorList>
    </citation>
    <scope>NUCLEOTIDE SEQUENCE [LARGE SCALE GENOMIC DNA]</scope>
</reference>
<organism evidence="1 2">
    <name type="scientific">Candidatus Methanoperedens nitratireducens</name>
    <dbReference type="NCBI Taxonomy" id="1392998"/>
    <lineage>
        <taxon>Archaea</taxon>
        <taxon>Methanobacteriati</taxon>
        <taxon>Methanobacteriota</taxon>
        <taxon>Stenosarchaea group</taxon>
        <taxon>Methanomicrobia</taxon>
        <taxon>Methanosarcinales</taxon>
        <taxon>ANME-2 cluster</taxon>
        <taxon>Candidatus Methanoperedentaceae</taxon>
        <taxon>Candidatus Methanoperedens</taxon>
    </lineage>
</organism>
<evidence type="ECO:0000313" key="1">
    <source>
        <dbReference type="EMBL" id="KPQ45114.1"/>
    </source>
</evidence>
<dbReference type="InterPro" id="IPR003787">
    <property type="entry name" value="Sulphur_relay_DsrE/F-like"/>
</dbReference>
<dbReference type="SUPFAM" id="SSF75169">
    <property type="entry name" value="DsrEFH-like"/>
    <property type="match status" value="1"/>
</dbReference>
<name>A0A0N8KRJ5_9EURY</name>
<sequence length="118" mass="13168">MIKVAIVVLADTETYGDMARVHNALLAVKEFKDANDEFKLIFDGAGTKWVKELSKQDHMFHELFDSVKDKSTGVCSFCAGGFGVKECAVESHISLSEEYEGHPSFRELIAEGYQIITF</sequence>
<dbReference type="Proteomes" id="UP000050360">
    <property type="component" value="Unassembled WGS sequence"/>
</dbReference>
<comment type="caution">
    <text evidence="1">The sequence shown here is derived from an EMBL/GenBank/DDBJ whole genome shotgun (WGS) entry which is preliminary data.</text>
</comment>
<dbReference type="AlphaFoldDB" id="A0A0N8KRJ5"/>